<dbReference type="AlphaFoldDB" id="A0A6J6ZRH8"/>
<dbReference type="PANTHER" id="PTHR35936:SF38">
    <property type="entry name" value="GLUTAMINE-BINDING PERIPLASMIC PROTEIN"/>
    <property type="match status" value="1"/>
</dbReference>
<accession>A0A6J6ZRH8</accession>
<dbReference type="PANTHER" id="PTHR35936">
    <property type="entry name" value="MEMBRANE-BOUND LYTIC MUREIN TRANSGLYCOSYLASE F"/>
    <property type="match status" value="1"/>
</dbReference>
<evidence type="ECO:0000256" key="1">
    <source>
        <dbReference type="ARBA" id="ARBA00022729"/>
    </source>
</evidence>
<protein>
    <submittedName>
        <fullName evidence="3">Unannotated protein</fullName>
    </submittedName>
</protein>
<dbReference type="CDD" id="cd13530">
    <property type="entry name" value="PBP2_peptides_like"/>
    <property type="match status" value="1"/>
</dbReference>
<proteinExistence type="predicted"/>
<dbReference type="Gene3D" id="3.40.190.10">
    <property type="entry name" value="Periplasmic binding protein-like II"/>
    <property type="match status" value="2"/>
</dbReference>
<evidence type="ECO:0000259" key="2">
    <source>
        <dbReference type="SMART" id="SM00062"/>
    </source>
</evidence>
<keyword evidence="1" id="KW-0732">Signal</keyword>
<organism evidence="3">
    <name type="scientific">freshwater metagenome</name>
    <dbReference type="NCBI Taxonomy" id="449393"/>
    <lineage>
        <taxon>unclassified sequences</taxon>
        <taxon>metagenomes</taxon>
        <taxon>ecological metagenomes</taxon>
    </lineage>
</organism>
<gene>
    <name evidence="3" type="ORF">UFOPK3181_00345</name>
</gene>
<dbReference type="SUPFAM" id="SSF53850">
    <property type="entry name" value="Periplasmic binding protein-like II"/>
    <property type="match status" value="1"/>
</dbReference>
<dbReference type="InterPro" id="IPR001638">
    <property type="entry name" value="Solute-binding_3/MltF_N"/>
</dbReference>
<reference evidence="3" key="1">
    <citation type="submission" date="2020-05" db="EMBL/GenBank/DDBJ databases">
        <authorList>
            <person name="Chiriac C."/>
            <person name="Salcher M."/>
            <person name="Ghai R."/>
            <person name="Kavagutti S V."/>
        </authorList>
    </citation>
    <scope>NUCLEOTIDE SEQUENCE</scope>
</reference>
<dbReference type="EMBL" id="CAFABG010000014">
    <property type="protein sequence ID" value="CAB4823116.1"/>
    <property type="molecule type" value="Genomic_DNA"/>
</dbReference>
<feature type="domain" description="Solute-binding protein family 3/N-terminal" evidence="2">
    <location>
        <begin position="41"/>
        <end position="265"/>
    </location>
</feature>
<dbReference type="SMART" id="SM00062">
    <property type="entry name" value="PBPb"/>
    <property type="match status" value="1"/>
</dbReference>
<evidence type="ECO:0000313" key="3">
    <source>
        <dbReference type="EMBL" id="CAB4823116.1"/>
    </source>
</evidence>
<dbReference type="Pfam" id="PF00497">
    <property type="entry name" value="SBP_bac_3"/>
    <property type="match status" value="1"/>
</dbReference>
<sequence length="275" mass="29289">MKKAHLVWKVGLVVTAMLVAVMPGTAANAASNPYGLVTPGKLIVGMTLQFKPQMYLDEAGEPAGYDVELVTLLARQLKLDLEIKNMDFAGLIPGLVSKQFDLVSVGLTNTPERAKSILFVREYMPYATVLVAKVGNTTKATIEGWNVAGKKITALQGSTASKLVTSTFPLASLVAFPDQSAAFLEVASGRADGIVVEANLAGQYIKSNPGQLKQVPLSKLIAVGYGSWAVQLGNAPLKNRLGIWLCSQQYNGTLARLHLKTMGYKLPALPSTCGK</sequence>
<name>A0A6J6ZRH8_9ZZZZ</name>